<protein>
    <submittedName>
        <fullName evidence="1">Uncharacterized protein</fullName>
    </submittedName>
</protein>
<evidence type="ECO:0000313" key="1">
    <source>
        <dbReference type="EMBL" id="KAJ7567627.1"/>
    </source>
</evidence>
<evidence type="ECO:0000313" key="2">
    <source>
        <dbReference type="Proteomes" id="UP001162992"/>
    </source>
</evidence>
<sequence length="134" mass="14846">MNQRCSGDGDNLDRSTSNSPTQDNASGSISLPTLELLLKRSHAEEEEGKVEDRHILRQSGPSTFSRNICFAKLAIHLRINEFAAKASKRILKELKDLQLVVVLGHIVSKWGYVMGCLVVALAAFFCLHRIVNSL</sequence>
<comment type="caution">
    <text evidence="1">The sequence shown here is derived from an EMBL/GenBank/DDBJ whole genome shotgun (WGS) entry which is preliminary data.</text>
</comment>
<reference evidence="2" key="1">
    <citation type="journal article" date="2024" name="Proc. Natl. Acad. Sci. U.S.A.">
        <title>Extraordinary preservation of gene collinearity over three hundred million years revealed in homosporous lycophytes.</title>
        <authorList>
            <person name="Li C."/>
            <person name="Wickell D."/>
            <person name="Kuo L.Y."/>
            <person name="Chen X."/>
            <person name="Nie B."/>
            <person name="Liao X."/>
            <person name="Peng D."/>
            <person name="Ji J."/>
            <person name="Jenkins J."/>
            <person name="Williams M."/>
            <person name="Shu S."/>
            <person name="Plott C."/>
            <person name="Barry K."/>
            <person name="Rajasekar S."/>
            <person name="Grimwood J."/>
            <person name="Han X."/>
            <person name="Sun S."/>
            <person name="Hou Z."/>
            <person name="He W."/>
            <person name="Dai G."/>
            <person name="Sun C."/>
            <person name="Schmutz J."/>
            <person name="Leebens-Mack J.H."/>
            <person name="Li F.W."/>
            <person name="Wang L."/>
        </authorList>
    </citation>
    <scope>NUCLEOTIDE SEQUENCE [LARGE SCALE GENOMIC DNA]</scope>
    <source>
        <strain evidence="2">cv. PW_Plant_1</strain>
    </source>
</reference>
<dbReference type="EMBL" id="CM055093">
    <property type="protein sequence ID" value="KAJ7567627.1"/>
    <property type="molecule type" value="Genomic_DNA"/>
</dbReference>
<dbReference type="Proteomes" id="UP001162992">
    <property type="component" value="Chromosome 2"/>
</dbReference>
<proteinExistence type="predicted"/>
<keyword evidence="2" id="KW-1185">Reference proteome</keyword>
<organism evidence="1 2">
    <name type="scientific">Diphasiastrum complanatum</name>
    <name type="common">Issler's clubmoss</name>
    <name type="synonym">Lycopodium complanatum</name>
    <dbReference type="NCBI Taxonomy" id="34168"/>
    <lineage>
        <taxon>Eukaryota</taxon>
        <taxon>Viridiplantae</taxon>
        <taxon>Streptophyta</taxon>
        <taxon>Embryophyta</taxon>
        <taxon>Tracheophyta</taxon>
        <taxon>Lycopodiopsida</taxon>
        <taxon>Lycopodiales</taxon>
        <taxon>Lycopodiaceae</taxon>
        <taxon>Lycopodioideae</taxon>
        <taxon>Diphasiastrum</taxon>
    </lineage>
</organism>
<name>A0ACC2EM75_DIPCM</name>
<accession>A0ACC2EM75</accession>
<gene>
    <name evidence="1" type="ORF">O6H91_02G156600</name>
</gene>